<comment type="function">
    <text evidence="6">Part of the ABC transporter complex HmuTUV involved in hemin import. Responsible for energy coupling to the transport system.</text>
</comment>
<evidence type="ECO:0000256" key="1">
    <source>
        <dbReference type="ARBA" id="ARBA00005417"/>
    </source>
</evidence>
<dbReference type="AlphaFoldDB" id="A0A5N7MLI8"/>
<evidence type="ECO:0000256" key="2">
    <source>
        <dbReference type="ARBA" id="ARBA00022448"/>
    </source>
</evidence>
<comment type="similarity">
    <text evidence="1">Belongs to the ABC transporter superfamily.</text>
</comment>
<dbReference type="GO" id="GO:0005524">
    <property type="term" value="F:ATP binding"/>
    <property type="evidence" value="ECO:0007669"/>
    <property type="project" value="UniProtKB-KW"/>
</dbReference>
<gene>
    <name evidence="8" type="ORF">FS320_17780</name>
</gene>
<evidence type="ECO:0000256" key="3">
    <source>
        <dbReference type="ARBA" id="ARBA00022741"/>
    </source>
</evidence>
<name>A0A5N7MLI8_9HYPH</name>
<dbReference type="EMBL" id="VOSK01000069">
    <property type="protein sequence ID" value="MPR27014.1"/>
    <property type="molecule type" value="Genomic_DNA"/>
</dbReference>
<dbReference type="GO" id="GO:0016887">
    <property type="term" value="F:ATP hydrolysis activity"/>
    <property type="evidence" value="ECO:0007669"/>
    <property type="project" value="InterPro"/>
</dbReference>
<dbReference type="Gene3D" id="3.40.50.300">
    <property type="entry name" value="P-loop containing nucleotide triphosphate hydrolases"/>
    <property type="match status" value="1"/>
</dbReference>
<dbReference type="Pfam" id="PF00005">
    <property type="entry name" value="ABC_tran"/>
    <property type="match status" value="1"/>
</dbReference>
<protein>
    <submittedName>
        <fullName evidence="8">ABC transporter ATP-binding protein</fullName>
    </submittedName>
</protein>
<dbReference type="PANTHER" id="PTHR42794:SF1">
    <property type="entry name" value="HEMIN IMPORT ATP-BINDING PROTEIN HMUV"/>
    <property type="match status" value="1"/>
</dbReference>
<evidence type="ECO:0000256" key="4">
    <source>
        <dbReference type="ARBA" id="ARBA00022840"/>
    </source>
</evidence>
<dbReference type="InterPro" id="IPR003593">
    <property type="entry name" value="AAA+_ATPase"/>
</dbReference>
<organism evidence="8 9">
    <name type="scientific">Microvirga tunisiensis</name>
    <dbReference type="NCBI Taxonomy" id="2108360"/>
    <lineage>
        <taxon>Bacteria</taxon>
        <taxon>Pseudomonadati</taxon>
        <taxon>Pseudomonadota</taxon>
        <taxon>Alphaproteobacteria</taxon>
        <taxon>Hyphomicrobiales</taxon>
        <taxon>Methylobacteriaceae</taxon>
        <taxon>Microvirga</taxon>
    </lineage>
</organism>
<evidence type="ECO:0000256" key="5">
    <source>
        <dbReference type="ARBA" id="ARBA00022967"/>
    </source>
</evidence>
<proteinExistence type="inferred from homology"/>
<evidence type="ECO:0000256" key="6">
    <source>
        <dbReference type="ARBA" id="ARBA00037066"/>
    </source>
</evidence>
<dbReference type="Proteomes" id="UP000403266">
    <property type="component" value="Unassembled WGS sequence"/>
</dbReference>
<dbReference type="CDD" id="cd03214">
    <property type="entry name" value="ABC_Iron-Siderophores_B12_Hemin"/>
    <property type="match status" value="1"/>
</dbReference>
<evidence type="ECO:0000313" key="8">
    <source>
        <dbReference type="EMBL" id="MPR27014.1"/>
    </source>
</evidence>
<dbReference type="InterPro" id="IPR003439">
    <property type="entry name" value="ABC_transporter-like_ATP-bd"/>
</dbReference>
<keyword evidence="2" id="KW-0813">Transport</keyword>
<keyword evidence="9" id="KW-1185">Reference proteome</keyword>
<reference evidence="8 9" key="1">
    <citation type="journal article" date="2019" name="Syst. Appl. Microbiol.">
        <title>Microvirga tunisiensis sp. nov., a root nodule symbiotic bacterium isolated from Lupinus micranthus and L. luteus grown in Northern Tunisia.</title>
        <authorList>
            <person name="Msaddak A."/>
            <person name="Rejili M."/>
            <person name="Duran D."/>
            <person name="Mars M."/>
            <person name="Palacios J.M."/>
            <person name="Ruiz-Argueso T."/>
            <person name="Rey L."/>
            <person name="Imperial J."/>
        </authorList>
    </citation>
    <scope>NUCLEOTIDE SEQUENCE [LARGE SCALE GENOMIC DNA]</scope>
    <source>
        <strain evidence="8 9">Lmie10</strain>
    </source>
</reference>
<dbReference type="PROSITE" id="PS00211">
    <property type="entry name" value="ABC_TRANSPORTER_1"/>
    <property type="match status" value="1"/>
</dbReference>
<dbReference type="OrthoDB" id="9810077at2"/>
<sequence length="261" mass="27175">MMRLEARSLSVDLGARRALDRIDLSLEPGRLTVIVGPNGAGKTTLLRCLAGLAKPARGDVILNGAAVARMRASERARSIAYLPQGGGVAWPLPVASVVALGRLPHGEKPDSLSEAGRKAVATALQSVGLQGFAQRPATALSGGERARVLLARALATQAPVLLVDEPVAALDPRHQLVVLDVLKQRAQAGAMVVAIMHDLTLAARFADIIVLLHQGKVEAFGPPETVLTEARLGAIFGIRARVLRQAGSLLVVAEGPLPDAG</sequence>
<keyword evidence="5" id="KW-1278">Translocase</keyword>
<dbReference type="SMART" id="SM00382">
    <property type="entry name" value="AAA"/>
    <property type="match status" value="1"/>
</dbReference>
<accession>A0A5N7MLI8</accession>
<comment type="caution">
    <text evidence="8">The sequence shown here is derived from an EMBL/GenBank/DDBJ whole genome shotgun (WGS) entry which is preliminary data.</text>
</comment>
<dbReference type="InterPro" id="IPR017871">
    <property type="entry name" value="ABC_transporter-like_CS"/>
</dbReference>
<dbReference type="RefSeq" id="WP_152713162.1">
    <property type="nucleotide sequence ID" value="NZ_VOSJ01000069.1"/>
</dbReference>
<keyword evidence="3" id="KW-0547">Nucleotide-binding</keyword>
<evidence type="ECO:0000313" key="9">
    <source>
        <dbReference type="Proteomes" id="UP000403266"/>
    </source>
</evidence>
<keyword evidence="4 8" id="KW-0067">ATP-binding</keyword>
<feature type="domain" description="ABC transporter" evidence="7">
    <location>
        <begin position="4"/>
        <end position="239"/>
    </location>
</feature>
<dbReference type="PROSITE" id="PS50893">
    <property type="entry name" value="ABC_TRANSPORTER_2"/>
    <property type="match status" value="1"/>
</dbReference>
<evidence type="ECO:0000259" key="7">
    <source>
        <dbReference type="PROSITE" id="PS50893"/>
    </source>
</evidence>
<dbReference type="PANTHER" id="PTHR42794">
    <property type="entry name" value="HEMIN IMPORT ATP-BINDING PROTEIN HMUV"/>
    <property type="match status" value="1"/>
</dbReference>
<dbReference type="FunFam" id="3.40.50.300:FF:000134">
    <property type="entry name" value="Iron-enterobactin ABC transporter ATP-binding protein"/>
    <property type="match status" value="1"/>
</dbReference>
<dbReference type="InterPro" id="IPR027417">
    <property type="entry name" value="P-loop_NTPase"/>
</dbReference>
<dbReference type="SUPFAM" id="SSF52540">
    <property type="entry name" value="P-loop containing nucleoside triphosphate hydrolases"/>
    <property type="match status" value="1"/>
</dbReference>